<evidence type="ECO:0000313" key="1">
    <source>
        <dbReference type="EMBL" id="CAF1423168.1"/>
    </source>
</evidence>
<comment type="caution">
    <text evidence="2">The sequence shown here is derived from an EMBL/GenBank/DDBJ whole genome shotgun (WGS) entry which is preliminary data.</text>
</comment>
<accession>A0A816D7I5</accession>
<sequence>SLIAQYVVIFTSCSILQNYDNKKIKYSKEHFELPLQLKTKHERF</sequence>
<name>A0A816D7I5_9BILA</name>
<organism evidence="2 3">
    <name type="scientific">Rotaria sordida</name>
    <dbReference type="NCBI Taxonomy" id="392033"/>
    <lineage>
        <taxon>Eukaryota</taxon>
        <taxon>Metazoa</taxon>
        <taxon>Spiralia</taxon>
        <taxon>Gnathifera</taxon>
        <taxon>Rotifera</taxon>
        <taxon>Eurotatoria</taxon>
        <taxon>Bdelloidea</taxon>
        <taxon>Philodinida</taxon>
        <taxon>Philodinidae</taxon>
        <taxon>Rotaria</taxon>
    </lineage>
</organism>
<dbReference type="Proteomes" id="UP000663870">
    <property type="component" value="Unassembled WGS sequence"/>
</dbReference>
<proteinExistence type="predicted"/>
<dbReference type="AlphaFoldDB" id="A0A816D7I5"/>
<dbReference type="EMBL" id="CAJNOH010006155">
    <property type="protein sequence ID" value="CAF1423168.1"/>
    <property type="molecule type" value="Genomic_DNA"/>
</dbReference>
<dbReference type="Proteomes" id="UP000663854">
    <property type="component" value="Unassembled WGS sequence"/>
</dbReference>
<evidence type="ECO:0000313" key="2">
    <source>
        <dbReference type="EMBL" id="CAF1630620.1"/>
    </source>
</evidence>
<gene>
    <name evidence="2" type="ORF">JXQ802_LOCUS51748</name>
    <name evidence="1" type="ORF">PYM288_LOCUS35497</name>
</gene>
<dbReference type="EMBL" id="CAJNOL010007703">
    <property type="protein sequence ID" value="CAF1630620.1"/>
    <property type="molecule type" value="Genomic_DNA"/>
</dbReference>
<protein>
    <submittedName>
        <fullName evidence="2">Uncharacterized protein</fullName>
    </submittedName>
</protein>
<feature type="non-terminal residue" evidence="2">
    <location>
        <position position="1"/>
    </location>
</feature>
<reference evidence="2" key="1">
    <citation type="submission" date="2021-02" db="EMBL/GenBank/DDBJ databases">
        <authorList>
            <person name="Nowell W R."/>
        </authorList>
    </citation>
    <scope>NUCLEOTIDE SEQUENCE</scope>
</reference>
<keyword evidence="3" id="KW-1185">Reference proteome</keyword>
<evidence type="ECO:0000313" key="3">
    <source>
        <dbReference type="Proteomes" id="UP000663870"/>
    </source>
</evidence>